<comment type="caution">
    <text evidence="2">The sequence shown here is derived from an EMBL/GenBank/DDBJ whole genome shotgun (WGS) entry which is preliminary data.</text>
</comment>
<reference evidence="2 3" key="1">
    <citation type="submission" date="2024-09" db="EMBL/GenBank/DDBJ databases">
        <title>Chromosome-scale assembly of Riccia sorocarpa.</title>
        <authorList>
            <person name="Paukszto L."/>
        </authorList>
    </citation>
    <scope>NUCLEOTIDE SEQUENCE [LARGE SCALE GENOMIC DNA]</scope>
    <source>
        <strain evidence="2">LP-2024</strain>
        <tissue evidence="2">Aerial parts of the thallus</tissue>
    </source>
</reference>
<dbReference type="SMART" id="SM00367">
    <property type="entry name" value="LRR_CC"/>
    <property type="match status" value="4"/>
</dbReference>
<dbReference type="InterPro" id="IPR036047">
    <property type="entry name" value="F-box-like_dom_sf"/>
</dbReference>
<dbReference type="InterPro" id="IPR006553">
    <property type="entry name" value="Leu-rich_rpt_Cys-con_subtyp"/>
</dbReference>
<sequence length="317" mass="36142">MATSESISTGEGITYTLKSTELERSNLRPLTRTRSFGRKRTMEIERPWASLMGDLMADVFRRLPFEELLKTVPLVCKAWRTACHSSACWKDVDMRPWIKNKCELNYGWEFDCKEEMEDALKLVVDRSHGQLRSLRTMFCSNESLEYIAKNCPLLVELSITESFYVEDESALLLAENCRLLKSLDLSDCYRLTARSLEMFGRNCCGLIRFSRNMLRSHEFDGLDLPDGDQEAVAISSHMRGLKHLELKRSLSLTDSGLMHIASGCRELESLDLACCSSVSPRGLEKVSALCLKLKSFVKPINPRISVSTKLNGWMLWD</sequence>
<evidence type="ECO:0000313" key="3">
    <source>
        <dbReference type="Proteomes" id="UP001633002"/>
    </source>
</evidence>
<proteinExistence type="predicted"/>
<dbReference type="PANTHER" id="PTHR38926">
    <property type="entry name" value="F-BOX DOMAIN CONTAINING PROTEIN, EXPRESSED"/>
    <property type="match status" value="1"/>
</dbReference>
<dbReference type="SUPFAM" id="SSF81383">
    <property type="entry name" value="F-box domain"/>
    <property type="match status" value="1"/>
</dbReference>
<feature type="domain" description="F-box" evidence="1">
    <location>
        <begin position="55"/>
        <end position="94"/>
    </location>
</feature>
<protein>
    <recommendedName>
        <fullName evidence="1">F-box domain-containing protein</fullName>
    </recommendedName>
</protein>
<organism evidence="2 3">
    <name type="scientific">Riccia sorocarpa</name>
    <dbReference type="NCBI Taxonomy" id="122646"/>
    <lineage>
        <taxon>Eukaryota</taxon>
        <taxon>Viridiplantae</taxon>
        <taxon>Streptophyta</taxon>
        <taxon>Embryophyta</taxon>
        <taxon>Marchantiophyta</taxon>
        <taxon>Marchantiopsida</taxon>
        <taxon>Marchantiidae</taxon>
        <taxon>Marchantiales</taxon>
        <taxon>Ricciaceae</taxon>
        <taxon>Riccia</taxon>
    </lineage>
</organism>
<dbReference type="AlphaFoldDB" id="A0ABD3ICZ0"/>
<dbReference type="Pfam" id="PF12937">
    <property type="entry name" value="F-box-like"/>
    <property type="match status" value="1"/>
</dbReference>
<evidence type="ECO:0000313" key="2">
    <source>
        <dbReference type="EMBL" id="KAL3701578.1"/>
    </source>
</evidence>
<dbReference type="InterPro" id="IPR001810">
    <property type="entry name" value="F-box_dom"/>
</dbReference>
<evidence type="ECO:0000259" key="1">
    <source>
        <dbReference type="Pfam" id="PF12937"/>
    </source>
</evidence>
<dbReference type="Proteomes" id="UP001633002">
    <property type="component" value="Unassembled WGS sequence"/>
</dbReference>
<dbReference type="Gene3D" id="1.20.1280.50">
    <property type="match status" value="1"/>
</dbReference>
<dbReference type="InterPro" id="IPR032675">
    <property type="entry name" value="LRR_dom_sf"/>
</dbReference>
<accession>A0ABD3ICZ0</accession>
<dbReference type="Gene3D" id="3.80.10.10">
    <property type="entry name" value="Ribonuclease Inhibitor"/>
    <property type="match status" value="1"/>
</dbReference>
<keyword evidence="3" id="KW-1185">Reference proteome</keyword>
<gene>
    <name evidence="2" type="ORF">R1sor_019600</name>
</gene>
<dbReference type="SUPFAM" id="SSF52047">
    <property type="entry name" value="RNI-like"/>
    <property type="match status" value="1"/>
</dbReference>
<dbReference type="EMBL" id="JBJQOH010000001">
    <property type="protein sequence ID" value="KAL3701578.1"/>
    <property type="molecule type" value="Genomic_DNA"/>
</dbReference>
<name>A0ABD3ICZ0_9MARC</name>
<dbReference type="PANTHER" id="PTHR38926:SF5">
    <property type="entry name" value="F-BOX AND LEUCINE-RICH REPEAT PROTEIN 6"/>
    <property type="match status" value="1"/>
</dbReference>